<gene>
    <name evidence="1" type="ORF">ATORI0001_1099</name>
</gene>
<evidence type="ECO:0000313" key="2">
    <source>
        <dbReference type="Proteomes" id="UP000004070"/>
    </source>
</evidence>
<protein>
    <submittedName>
        <fullName evidence="1">Uncharacterized protein</fullName>
    </submittedName>
</protein>
<evidence type="ECO:0000313" key="1">
    <source>
        <dbReference type="EMBL" id="EEE17025.1"/>
    </source>
</evidence>
<dbReference type="AlphaFoldDB" id="B9CND9"/>
<reference evidence="1 2" key="1">
    <citation type="submission" date="2009-01" db="EMBL/GenBank/DDBJ databases">
        <authorList>
            <person name="Madupu R."/>
            <person name="Sebastian Y."/>
            <person name="Durkin A.S."/>
            <person name="Torralba M."/>
            <person name="Methe B."/>
            <person name="Sutton G.G."/>
            <person name="Strausberg R.L."/>
            <person name="Nelson K.E."/>
        </authorList>
    </citation>
    <scope>NUCLEOTIDE SEQUENCE [LARGE SCALE GENOMIC DNA]</scope>
    <source>
        <strain evidence="1 2">ATCC 49626</strain>
    </source>
</reference>
<name>B9CND9_LANR4</name>
<organism evidence="1 2">
    <name type="scientific">Lancefieldella rimae (strain ATCC 49626 / DSM 7090 / CCUG 31168 / NBRC 15546 / VPI D140H-11A)</name>
    <name type="common">Atopobium rimae</name>
    <dbReference type="NCBI Taxonomy" id="553184"/>
    <lineage>
        <taxon>Bacteria</taxon>
        <taxon>Bacillati</taxon>
        <taxon>Actinomycetota</taxon>
        <taxon>Coriobacteriia</taxon>
        <taxon>Coriobacteriales</taxon>
        <taxon>Atopobiaceae</taxon>
        <taxon>Lancefieldella</taxon>
    </lineage>
</organism>
<accession>B9CND9</accession>
<dbReference type="Proteomes" id="UP000004070">
    <property type="component" value="Unassembled WGS sequence"/>
</dbReference>
<proteinExistence type="predicted"/>
<dbReference type="EMBL" id="ACFE01000003">
    <property type="protein sequence ID" value="EEE17025.1"/>
    <property type="molecule type" value="Genomic_DNA"/>
</dbReference>
<sequence length="41" mass="4548">MLLSNRLVVVFTTVCLLKPPLNTQISKNVSKALFSGDLIHH</sequence>
<comment type="caution">
    <text evidence="1">The sequence shown here is derived from an EMBL/GenBank/DDBJ whole genome shotgun (WGS) entry which is preliminary data.</text>
</comment>